<keyword evidence="4" id="KW-0233">DNA recombination</keyword>
<dbReference type="GO" id="GO:0006310">
    <property type="term" value="P:DNA recombination"/>
    <property type="evidence" value="ECO:0007669"/>
    <property type="project" value="UniProtKB-KW"/>
</dbReference>
<sequence length="983" mass="106107">MARLNTRTDPIILLSSPPVPSLRIATTNTDTTISSPPSSPLLSPSALLQELVEKGAAAKRKQKDTGAPPPRQAILGNISNARDDSDVRDSVIAKRKGTAESTKDPIAKISRGERDSTTPALTDVLVKSKAFGEAGGKGANKPKTKNTRKKGARKDGQIVAKSTKSTKRSMPLKSPFFVRPDATEVPSKPVTYEKPALVPKSPNKLVTEPPITPAHTQWTPAKGIVISIDCSPAPADLEASEAKDTKDRGTLDFANMVSEMKFSKSYSRDGSSVPSLGGLDKSGNGLIRKRAIEMVNLPSNSASASGEPKAPERKQPRKKPKTITGQATAQYREAKAAASHSLLDYFALEDANAESAAAEKPTRKRKATSEKKRDSVPAPILLSPEAAKRQFDETECIFGTSSQLEVMAEIEIVDKPEPAEDENAPDYMPPSTSIVRRSFLKTLTKDRKGGNKLVGTRRGTNIDLLDGSMVEDFEAHPEGFPAEQPKLPESRLGRGTASKLWDAAARDLDGGLLSVEVVDMSLGNDILSLPTSPKPVEEILTTRSLDLSECLALPEDVGTVEDEPVPNLRVEGQSMRSPLRTVVHGEDIPNLRIEGQPANAPQNNGAQEEFIPNLRIEDIPAPVRVTRFAIPDTDEAKLWDHASSIIPRGVTASGTGAPASVASTLANSSAVACLRMQSEPSMPDYNAWITTKLKAEVAKYGFKDLKTRPRMVSVLEQCWLAKNKRNIEQEANKGTGVAASNTLTQRIRSASPSVASRAQSDGPNNPSYRGYSTTAAPGVSKFRENGPTIRRVSSEKRGQRPPARGRSPTPRDQPTTNQPTAKQPGINEAPGPAGQCPRFIILKNSQSPYKPVPSTSSQSPKRKTRKRKRKQNPPSPSLLKSLSKSVSPSRSRSRSGSPRSLCEMISRLVLGTKSGSEGCKFLHAILMYDPISVEELAEWLNTRGIMEGGFGAHAVTTTDVKNWCISKGVCCFSEASWRVKRKK</sequence>
<feature type="compositionally biased region" description="Low complexity" evidence="8">
    <location>
        <begin position="34"/>
        <end position="48"/>
    </location>
</feature>
<keyword evidence="6" id="KW-0539">Nucleus</keyword>
<feature type="compositionally biased region" description="Basic residues" evidence="8">
    <location>
        <begin position="860"/>
        <end position="871"/>
    </location>
</feature>
<keyword evidence="3" id="KW-0227">DNA damage</keyword>
<evidence type="ECO:0000256" key="8">
    <source>
        <dbReference type="SAM" id="MobiDB-lite"/>
    </source>
</evidence>
<evidence type="ECO:0000256" key="2">
    <source>
        <dbReference type="ARBA" id="ARBA00006661"/>
    </source>
</evidence>
<dbReference type="GO" id="GO:0006281">
    <property type="term" value="P:DNA repair"/>
    <property type="evidence" value="ECO:0007669"/>
    <property type="project" value="UniProtKB-KW"/>
</dbReference>
<dbReference type="STRING" id="42251.A0A2T6ZLK7"/>
<reference evidence="9 10" key="1">
    <citation type="submission" date="2017-04" db="EMBL/GenBank/DDBJ databases">
        <title>Draft genome sequence of Tuber borchii Vittad., a whitish edible truffle.</title>
        <authorList>
            <consortium name="DOE Joint Genome Institute"/>
            <person name="Murat C."/>
            <person name="Kuo A."/>
            <person name="Barry K.W."/>
            <person name="Clum A."/>
            <person name="Dockter R.B."/>
            <person name="Fauchery L."/>
            <person name="Iotti M."/>
            <person name="Kohler A."/>
            <person name="Labutti K."/>
            <person name="Lindquist E.A."/>
            <person name="Lipzen A."/>
            <person name="Ohm R.A."/>
            <person name="Wang M."/>
            <person name="Grigoriev I.V."/>
            <person name="Zambonelli A."/>
            <person name="Martin F.M."/>
        </authorList>
    </citation>
    <scope>NUCLEOTIDE SEQUENCE [LARGE SCALE GENOMIC DNA]</scope>
    <source>
        <strain evidence="9 10">Tbo3840</strain>
    </source>
</reference>
<accession>A0A2T6ZLK7</accession>
<feature type="compositionally biased region" description="Basic residues" evidence="8">
    <location>
        <begin position="140"/>
        <end position="152"/>
    </location>
</feature>
<dbReference type="InterPro" id="IPR018574">
    <property type="entry name" value="Structure-sp_endonuc_su_Slx4"/>
</dbReference>
<comment type="similarity">
    <text evidence="2">Belongs to the SLX4 family.</text>
</comment>
<evidence type="ECO:0000256" key="5">
    <source>
        <dbReference type="ARBA" id="ARBA00023204"/>
    </source>
</evidence>
<feature type="compositionally biased region" description="Polar residues" evidence="8">
    <location>
        <begin position="738"/>
        <end position="775"/>
    </location>
</feature>
<comment type="subcellular location">
    <subcellularLocation>
        <location evidence="1">Nucleus</location>
    </subcellularLocation>
</comment>
<feature type="compositionally biased region" description="Basic and acidic residues" evidence="8">
    <location>
        <begin position="81"/>
        <end position="116"/>
    </location>
</feature>
<dbReference type="AlphaFoldDB" id="A0A2T6ZLK7"/>
<feature type="region of interest" description="Disordered" evidence="8">
    <location>
        <begin position="132"/>
        <end position="174"/>
    </location>
</feature>
<keyword evidence="10" id="KW-1185">Reference proteome</keyword>
<dbReference type="Pfam" id="PF09494">
    <property type="entry name" value="Slx4"/>
    <property type="match status" value="1"/>
</dbReference>
<feature type="compositionally biased region" description="Polar residues" evidence="8">
    <location>
        <begin position="810"/>
        <end position="821"/>
    </location>
</feature>
<dbReference type="GO" id="GO:0033557">
    <property type="term" value="C:Slx1-Slx4 complex"/>
    <property type="evidence" value="ECO:0007669"/>
    <property type="project" value="InterPro"/>
</dbReference>
<comment type="caution">
    <text evidence="9">The sequence shown here is derived from an EMBL/GenBank/DDBJ whole genome shotgun (WGS) entry which is preliminary data.</text>
</comment>
<dbReference type="GO" id="GO:0006260">
    <property type="term" value="P:DNA replication"/>
    <property type="evidence" value="ECO:0007669"/>
    <property type="project" value="InterPro"/>
</dbReference>
<evidence type="ECO:0000256" key="1">
    <source>
        <dbReference type="ARBA" id="ARBA00004123"/>
    </source>
</evidence>
<proteinExistence type="inferred from homology"/>
<evidence type="ECO:0000313" key="10">
    <source>
        <dbReference type="Proteomes" id="UP000244722"/>
    </source>
</evidence>
<feature type="region of interest" description="Disordered" evidence="8">
    <location>
        <begin position="1"/>
        <end position="120"/>
    </location>
</feature>
<feature type="region of interest" description="Disordered" evidence="8">
    <location>
        <begin position="297"/>
        <end position="334"/>
    </location>
</feature>
<dbReference type="Proteomes" id="UP000244722">
    <property type="component" value="Unassembled WGS sequence"/>
</dbReference>
<evidence type="ECO:0000256" key="6">
    <source>
        <dbReference type="ARBA" id="ARBA00023242"/>
    </source>
</evidence>
<gene>
    <name evidence="9" type="ORF">B9Z19DRAFT_991026</name>
</gene>
<feature type="compositionally biased region" description="Low complexity" evidence="8">
    <location>
        <begin position="10"/>
        <end position="24"/>
    </location>
</feature>
<dbReference type="OrthoDB" id="5349119at2759"/>
<feature type="region of interest" description="Disordered" evidence="8">
    <location>
        <begin position="731"/>
        <end position="898"/>
    </location>
</feature>
<dbReference type="EMBL" id="NESQ01000193">
    <property type="protein sequence ID" value="PUU76304.1"/>
    <property type="molecule type" value="Genomic_DNA"/>
</dbReference>
<protein>
    <recommendedName>
        <fullName evidence="7">Structure-specific endonuclease subunit SLX4</fullName>
    </recommendedName>
</protein>
<evidence type="ECO:0000256" key="4">
    <source>
        <dbReference type="ARBA" id="ARBA00023172"/>
    </source>
</evidence>
<evidence type="ECO:0000256" key="3">
    <source>
        <dbReference type="ARBA" id="ARBA00022763"/>
    </source>
</evidence>
<name>A0A2T6ZLK7_TUBBO</name>
<dbReference type="CDD" id="cd22999">
    <property type="entry name" value="SAP_SLX4"/>
    <property type="match status" value="1"/>
</dbReference>
<feature type="region of interest" description="Disordered" evidence="8">
    <location>
        <begin position="354"/>
        <end position="378"/>
    </location>
</feature>
<evidence type="ECO:0000256" key="7">
    <source>
        <dbReference type="ARBA" id="ARBA00029496"/>
    </source>
</evidence>
<organism evidence="9 10">
    <name type="scientific">Tuber borchii</name>
    <name type="common">White truffle</name>
    <dbReference type="NCBI Taxonomy" id="42251"/>
    <lineage>
        <taxon>Eukaryota</taxon>
        <taxon>Fungi</taxon>
        <taxon>Dikarya</taxon>
        <taxon>Ascomycota</taxon>
        <taxon>Pezizomycotina</taxon>
        <taxon>Pezizomycetes</taxon>
        <taxon>Pezizales</taxon>
        <taxon>Tuberaceae</taxon>
        <taxon>Tuber</taxon>
    </lineage>
</organism>
<evidence type="ECO:0000313" key="9">
    <source>
        <dbReference type="EMBL" id="PUU76304.1"/>
    </source>
</evidence>
<keyword evidence="5" id="KW-0234">DNA repair</keyword>
<feature type="compositionally biased region" description="Low complexity" evidence="8">
    <location>
        <begin position="877"/>
        <end position="898"/>
    </location>
</feature>